<dbReference type="PROSITE" id="PS50109">
    <property type="entry name" value="HIS_KIN"/>
    <property type="match status" value="1"/>
</dbReference>
<evidence type="ECO:0000256" key="9">
    <source>
        <dbReference type="ARBA" id="ARBA00022840"/>
    </source>
</evidence>
<dbReference type="PANTHER" id="PTHR34220">
    <property type="entry name" value="SENSOR HISTIDINE KINASE YPDA"/>
    <property type="match status" value="1"/>
</dbReference>
<dbReference type="EMBL" id="QXQB01000002">
    <property type="protein sequence ID" value="RJX39511.1"/>
    <property type="molecule type" value="Genomic_DNA"/>
</dbReference>
<comment type="caution">
    <text evidence="15">The sequence shown here is derived from an EMBL/GenBank/DDBJ whole genome shotgun (WGS) entry which is preliminary data.</text>
</comment>
<evidence type="ECO:0000256" key="8">
    <source>
        <dbReference type="ARBA" id="ARBA00022777"/>
    </source>
</evidence>
<dbReference type="CDD" id="cd06225">
    <property type="entry name" value="HAMP"/>
    <property type="match status" value="1"/>
</dbReference>
<dbReference type="Pfam" id="PF06580">
    <property type="entry name" value="His_kinase"/>
    <property type="match status" value="1"/>
</dbReference>
<dbReference type="InterPro" id="IPR036890">
    <property type="entry name" value="HATPase_C_sf"/>
</dbReference>
<evidence type="ECO:0000256" key="10">
    <source>
        <dbReference type="ARBA" id="ARBA00023012"/>
    </source>
</evidence>
<keyword evidence="9" id="KW-0067">ATP-binding</keyword>
<evidence type="ECO:0000259" key="14">
    <source>
        <dbReference type="PROSITE" id="PS50885"/>
    </source>
</evidence>
<keyword evidence="12" id="KW-0812">Transmembrane</keyword>
<dbReference type="GO" id="GO:0005524">
    <property type="term" value="F:ATP binding"/>
    <property type="evidence" value="ECO:0007669"/>
    <property type="project" value="UniProtKB-KW"/>
</dbReference>
<dbReference type="PANTHER" id="PTHR34220:SF7">
    <property type="entry name" value="SENSOR HISTIDINE KINASE YPDA"/>
    <property type="match status" value="1"/>
</dbReference>
<gene>
    <name evidence="15" type="ORF">D3P09_08785</name>
</gene>
<dbReference type="InterPro" id="IPR003594">
    <property type="entry name" value="HATPase_dom"/>
</dbReference>
<evidence type="ECO:0000313" key="16">
    <source>
        <dbReference type="Proteomes" id="UP000267798"/>
    </source>
</evidence>
<protein>
    <recommendedName>
        <fullName evidence="3">histidine kinase</fullName>
        <ecNumber evidence="3">2.7.13.3</ecNumber>
    </recommendedName>
</protein>
<evidence type="ECO:0000256" key="3">
    <source>
        <dbReference type="ARBA" id="ARBA00012438"/>
    </source>
</evidence>
<evidence type="ECO:0000256" key="7">
    <source>
        <dbReference type="ARBA" id="ARBA00022741"/>
    </source>
</evidence>
<dbReference type="EC" id="2.7.13.3" evidence="3"/>
<reference evidence="15 16" key="1">
    <citation type="submission" date="2018-09" db="EMBL/GenBank/DDBJ databases">
        <title>Paenibacillus aracenensis nov. sp. isolated from a cave in southern Spain.</title>
        <authorList>
            <person name="Jurado V."/>
            <person name="Gutierrez-Patricio S."/>
            <person name="Gonzalez-Pimentel J.L."/>
            <person name="Miller A.Z."/>
            <person name="Laiz L."/>
            <person name="Saiz-Jimenez C."/>
        </authorList>
    </citation>
    <scope>NUCLEOTIDE SEQUENCE [LARGE SCALE GENOMIC DNA]</scope>
    <source>
        <strain evidence="15 16">JCM 19203</strain>
    </source>
</reference>
<evidence type="ECO:0000256" key="11">
    <source>
        <dbReference type="ARBA" id="ARBA00023136"/>
    </source>
</evidence>
<dbReference type="Gene3D" id="6.10.340.10">
    <property type="match status" value="1"/>
</dbReference>
<keyword evidence="7" id="KW-0547">Nucleotide-binding</keyword>
<feature type="domain" description="HAMP" evidence="14">
    <location>
        <begin position="384"/>
        <end position="436"/>
    </location>
</feature>
<evidence type="ECO:0000256" key="2">
    <source>
        <dbReference type="ARBA" id="ARBA00004651"/>
    </source>
</evidence>
<dbReference type="Gene3D" id="3.30.565.10">
    <property type="entry name" value="Histidine kinase-like ATPase, C-terminal domain"/>
    <property type="match status" value="1"/>
</dbReference>
<evidence type="ECO:0000256" key="1">
    <source>
        <dbReference type="ARBA" id="ARBA00000085"/>
    </source>
</evidence>
<dbReference type="GO" id="GO:0000155">
    <property type="term" value="F:phosphorelay sensor kinase activity"/>
    <property type="evidence" value="ECO:0007669"/>
    <property type="project" value="InterPro"/>
</dbReference>
<evidence type="ECO:0000256" key="6">
    <source>
        <dbReference type="ARBA" id="ARBA00022679"/>
    </source>
</evidence>
<dbReference type="InterPro" id="IPR010559">
    <property type="entry name" value="Sig_transdc_His_kin_internal"/>
</dbReference>
<keyword evidence="12" id="KW-1133">Transmembrane helix</keyword>
<keyword evidence="10" id="KW-0902">Two-component regulatory system</keyword>
<dbReference type="SMART" id="SM00304">
    <property type="entry name" value="HAMP"/>
    <property type="match status" value="1"/>
</dbReference>
<dbReference type="OrthoDB" id="9776552at2"/>
<dbReference type="InterPro" id="IPR003660">
    <property type="entry name" value="HAMP_dom"/>
</dbReference>
<keyword evidence="8 15" id="KW-0418">Kinase</keyword>
<feature type="transmembrane region" description="Helical" evidence="12">
    <location>
        <begin position="73"/>
        <end position="93"/>
    </location>
</feature>
<feature type="transmembrane region" description="Helical" evidence="12">
    <location>
        <begin position="360"/>
        <end position="383"/>
    </location>
</feature>
<keyword evidence="5" id="KW-0597">Phosphoprotein</keyword>
<dbReference type="SUPFAM" id="SSF55874">
    <property type="entry name" value="ATPase domain of HSP90 chaperone/DNA topoisomerase II/histidine kinase"/>
    <property type="match status" value="1"/>
</dbReference>
<dbReference type="Proteomes" id="UP000267798">
    <property type="component" value="Unassembled WGS sequence"/>
</dbReference>
<comment type="catalytic activity">
    <reaction evidence="1">
        <text>ATP + protein L-histidine = ADP + protein N-phospho-L-histidine.</text>
        <dbReference type="EC" id="2.7.13.3"/>
    </reaction>
</comment>
<dbReference type="PROSITE" id="PS50885">
    <property type="entry name" value="HAMP"/>
    <property type="match status" value="1"/>
</dbReference>
<proteinExistence type="predicted"/>
<evidence type="ECO:0000256" key="12">
    <source>
        <dbReference type="SAM" id="Phobius"/>
    </source>
</evidence>
<dbReference type="Pfam" id="PF00672">
    <property type="entry name" value="HAMP"/>
    <property type="match status" value="1"/>
</dbReference>
<evidence type="ECO:0000313" key="15">
    <source>
        <dbReference type="EMBL" id="RJX39511.1"/>
    </source>
</evidence>
<sequence length="661" mass="74652">MLHILEELLHFLDHKRKHASAHPILAILIVRNNQSIARSTQRRFLFLNMMTAGDPGMSRLAPFFRNMPLQRKLLALVVPLLIVTVGATGFYSYSIASREVVDKIRQAQLNMAVKTKDQLDHFAQNSVSFTNYLFLNASVQEMVLNGDTPYRRDLVFKSLLPLMVTGETIQSLILYAVKNDSSASSPFVITQTGIASAISYDRFKETPYFERLRTSPGNQLWDMLRPEDNVLPGDYHHKLVYIKPYKNYRYQPSGLLVVGMDADKLSRNLFHEAKDATQFIMNDDGTVLAATNVAWIGLSVNELPIYALEGTVQSATPAETLDMLKQREDLIVSDAVSAITGWHSVVIQDRSKLVAELKNIGSATISITIAVCLIAILMSWIIAKIITNPMKKLMHSMKALQIGDFSQRVDIEGHDEFGRLGYLYNSMVGRIKALIDDVYASSLKQREAELKALQSQINPHFLYNTLNMINWSALQKGDKEISEMVVSLSQVFRLSLNSGNEFVELEQEVELVRHYLYLQKKRYPTRLYFEIEMEPSLRHFRMPKLLLQPLVENAIIYSIEQAEGTGNIFIRASREEGWIVLEVTDNGPGMPAELVQQLNASGTPLSARLPSEGSRSGMAIANIRERLALFYKEAVFEIESREGIGTRIQVRIKEGDSGHDH</sequence>
<name>A0A3A6PS82_9BACL</name>
<dbReference type="InterPro" id="IPR050640">
    <property type="entry name" value="Bact_2-comp_sensor_kinase"/>
</dbReference>
<dbReference type="Pfam" id="PF02518">
    <property type="entry name" value="HATPase_c"/>
    <property type="match status" value="1"/>
</dbReference>
<keyword evidence="11 12" id="KW-0472">Membrane</keyword>
<dbReference type="SUPFAM" id="SSF158472">
    <property type="entry name" value="HAMP domain-like"/>
    <property type="match status" value="1"/>
</dbReference>
<organism evidence="15 16">
    <name type="scientific">Paenibacillus pinisoli</name>
    <dbReference type="NCBI Taxonomy" id="1276110"/>
    <lineage>
        <taxon>Bacteria</taxon>
        <taxon>Bacillati</taxon>
        <taxon>Bacillota</taxon>
        <taxon>Bacilli</taxon>
        <taxon>Bacillales</taxon>
        <taxon>Paenibacillaceae</taxon>
        <taxon>Paenibacillus</taxon>
    </lineage>
</organism>
<keyword evidence="6" id="KW-0808">Transferase</keyword>
<dbReference type="AlphaFoldDB" id="A0A3A6PS82"/>
<evidence type="ECO:0000256" key="4">
    <source>
        <dbReference type="ARBA" id="ARBA00022475"/>
    </source>
</evidence>
<keyword evidence="16" id="KW-1185">Reference proteome</keyword>
<accession>A0A3A6PS82</accession>
<evidence type="ECO:0000259" key="13">
    <source>
        <dbReference type="PROSITE" id="PS50109"/>
    </source>
</evidence>
<dbReference type="InterPro" id="IPR005467">
    <property type="entry name" value="His_kinase_dom"/>
</dbReference>
<keyword evidence="4" id="KW-1003">Cell membrane</keyword>
<comment type="subcellular location">
    <subcellularLocation>
        <location evidence="2">Cell membrane</location>
        <topology evidence="2">Multi-pass membrane protein</topology>
    </subcellularLocation>
</comment>
<dbReference type="GO" id="GO:0005886">
    <property type="term" value="C:plasma membrane"/>
    <property type="evidence" value="ECO:0007669"/>
    <property type="project" value="UniProtKB-SubCell"/>
</dbReference>
<evidence type="ECO:0000256" key="5">
    <source>
        <dbReference type="ARBA" id="ARBA00022553"/>
    </source>
</evidence>
<feature type="domain" description="Histidine kinase" evidence="13">
    <location>
        <begin position="546"/>
        <end position="656"/>
    </location>
</feature>